<evidence type="ECO:0000256" key="1">
    <source>
        <dbReference type="SAM" id="MobiDB-lite"/>
    </source>
</evidence>
<feature type="region of interest" description="Disordered" evidence="1">
    <location>
        <begin position="28"/>
        <end position="64"/>
    </location>
</feature>
<accession>A0ABQ8P592</accession>
<protein>
    <submittedName>
        <fullName evidence="2">Uncharacterized protein</fullName>
    </submittedName>
</protein>
<organism evidence="2 3">
    <name type="scientific">Cryptosporidium canis</name>
    <dbReference type="NCBI Taxonomy" id="195482"/>
    <lineage>
        <taxon>Eukaryota</taxon>
        <taxon>Sar</taxon>
        <taxon>Alveolata</taxon>
        <taxon>Apicomplexa</taxon>
        <taxon>Conoidasida</taxon>
        <taxon>Coccidia</taxon>
        <taxon>Eucoccidiorida</taxon>
        <taxon>Eimeriorina</taxon>
        <taxon>Cryptosporidiidae</taxon>
        <taxon>Cryptosporidium</taxon>
    </lineage>
</organism>
<feature type="compositionally biased region" description="Low complexity" evidence="1">
    <location>
        <begin position="181"/>
        <end position="193"/>
    </location>
</feature>
<feature type="region of interest" description="Disordered" evidence="1">
    <location>
        <begin position="87"/>
        <end position="106"/>
    </location>
</feature>
<comment type="caution">
    <text evidence="2">The sequence shown here is derived from an EMBL/GenBank/DDBJ whole genome shotgun (WGS) entry which is preliminary data.</text>
</comment>
<sequence length="204" mass="23102">MHENDLSMFKLSKPSQFARLPALNLNISVERPIEKNEKMEQKESQPKCKKKKTREAPPPSFNNENTIIFQLGSSISKKKCVDAIKRNESTQEKGPHIQKPSSPELCVDSHGASGEIRLLEKCSSIEDIKSIYQSILHTSMEIDESRQALSKEVSKMITDMSHFKESLVDYWIELTLTQAKSANNNSDNNSDADTVLNQILTKHE</sequence>
<keyword evidence="3" id="KW-1185">Reference proteome</keyword>
<reference evidence="2" key="1">
    <citation type="submission" date="2022-10" db="EMBL/GenBank/DDBJ databases">
        <title>Adaptive evolution leads to modifications in subtelomeric GC content in a zoonotic Cryptosporidium species.</title>
        <authorList>
            <person name="Li J."/>
            <person name="Feng Y."/>
            <person name="Xiao L."/>
        </authorList>
    </citation>
    <scope>NUCLEOTIDE SEQUENCE</scope>
    <source>
        <strain evidence="2">25894</strain>
    </source>
</reference>
<feature type="region of interest" description="Disordered" evidence="1">
    <location>
        <begin position="181"/>
        <end position="204"/>
    </location>
</feature>
<evidence type="ECO:0000313" key="2">
    <source>
        <dbReference type="EMBL" id="KAJ1608813.1"/>
    </source>
</evidence>
<evidence type="ECO:0000313" key="3">
    <source>
        <dbReference type="Proteomes" id="UP001071777"/>
    </source>
</evidence>
<name>A0ABQ8P592_9CRYT</name>
<dbReference type="EMBL" id="JAPCXB010000090">
    <property type="protein sequence ID" value="KAJ1608813.1"/>
    <property type="molecule type" value="Genomic_DNA"/>
</dbReference>
<proteinExistence type="predicted"/>
<feature type="compositionally biased region" description="Basic and acidic residues" evidence="1">
    <location>
        <begin position="31"/>
        <end position="46"/>
    </location>
</feature>
<gene>
    <name evidence="2" type="ORF">OJ252_2430</name>
</gene>
<feature type="compositionally biased region" description="Polar residues" evidence="1">
    <location>
        <begin position="195"/>
        <end position="204"/>
    </location>
</feature>
<dbReference type="Proteomes" id="UP001071777">
    <property type="component" value="Unassembled WGS sequence"/>
</dbReference>